<dbReference type="PROSITE" id="PS00798">
    <property type="entry name" value="ALDOKETO_REDUCTASE_1"/>
    <property type="match status" value="1"/>
</dbReference>
<dbReference type="Gene3D" id="3.20.20.100">
    <property type="entry name" value="NADP-dependent oxidoreductase domain"/>
    <property type="match status" value="1"/>
</dbReference>
<dbReference type="PANTHER" id="PTHR43827">
    <property type="entry name" value="2,5-DIKETO-D-GLUCONIC ACID REDUCTASE"/>
    <property type="match status" value="1"/>
</dbReference>
<name>A0ABY4GGT0_9BACI</name>
<evidence type="ECO:0000256" key="1">
    <source>
        <dbReference type="ARBA" id="ARBA00007905"/>
    </source>
</evidence>
<accession>A0ABY4GGT0</accession>
<keyword evidence="6" id="KW-1185">Reference proteome</keyword>
<dbReference type="Proteomes" id="UP000831537">
    <property type="component" value="Chromosome"/>
</dbReference>
<organism evidence="5 6">
    <name type="scientific">Gracilibacillus salinarum</name>
    <dbReference type="NCBI Taxonomy" id="2932255"/>
    <lineage>
        <taxon>Bacteria</taxon>
        <taxon>Bacillati</taxon>
        <taxon>Bacillota</taxon>
        <taxon>Bacilli</taxon>
        <taxon>Bacillales</taxon>
        <taxon>Bacillaceae</taxon>
        <taxon>Gracilibacillus</taxon>
    </lineage>
</organism>
<dbReference type="PRINTS" id="PR00069">
    <property type="entry name" value="ALDKETRDTASE"/>
</dbReference>
<proteinExistence type="inferred from homology"/>
<dbReference type="PROSITE" id="PS00062">
    <property type="entry name" value="ALDOKETO_REDUCTASE_2"/>
    <property type="match status" value="1"/>
</dbReference>
<dbReference type="PROSITE" id="PS00063">
    <property type="entry name" value="ALDOKETO_REDUCTASE_3"/>
    <property type="match status" value="1"/>
</dbReference>
<feature type="domain" description="NADP-dependent oxidoreductase" evidence="4">
    <location>
        <begin position="15"/>
        <end position="262"/>
    </location>
</feature>
<comment type="similarity">
    <text evidence="1">Belongs to the aldo/keto reductase family.</text>
</comment>
<evidence type="ECO:0000259" key="4">
    <source>
        <dbReference type="Pfam" id="PF00248"/>
    </source>
</evidence>
<dbReference type="PIRSF" id="PIRSF000097">
    <property type="entry name" value="AKR"/>
    <property type="match status" value="1"/>
</dbReference>
<dbReference type="InterPro" id="IPR018170">
    <property type="entry name" value="Aldo/ket_reductase_CS"/>
</dbReference>
<evidence type="ECO:0000313" key="6">
    <source>
        <dbReference type="Proteomes" id="UP000831537"/>
    </source>
</evidence>
<keyword evidence="2" id="KW-0521">NADP</keyword>
<dbReference type="InterPro" id="IPR023210">
    <property type="entry name" value="NADP_OxRdtase_dom"/>
</dbReference>
<evidence type="ECO:0000256" key="3">
    <source>
        <dbReference type="ARBA" id="ARBA00023002"/>
    </source>
</evidence>
<evidence type="ECO:0000313" key="5">
    <source>
        <dbReference type="EMBL" id="UOQ83416.1"/>
    </source>
</evidence>
<dbReference type="Pfam" id="PF00248">
    <property type="entry name" value="Aldo_ket_red"/>
    <property type="match status" value="1"/>
</dbReference>
<dbReference type="RefSeq" id="WP_244740289.1">
    <property type="nucleotide sequence ID" value="NZ_CP095071.1"/>
</dbReference>
<sequence>MTVKMLNNGVEMPEIGYGVFRVEEGEALEDAVKTAIKSGYRSIDTASIYGNERSVGKGIQQAIAEGIVTREELFVTSKVWNDGLSYQDTIAAYEESLAKMGLAYLDLYLIHWPGNQQFLEPWTAFETLYKEGRVKAIGVSNFQVHHLEQLMEEADVTPAVNQIEFHPKLTQQEVRAYCETQGIQVEAWSPLMNAELLTNETIGKIAQAHGKSAAQIILRWDLQHGVVTIPKSMTPSRIKENLEVYEFQLTDLEMQQLDALNENKRSGPDPDQFHFKM</sequence>
<reference evidence="5 6" key="1">
    <citation type="submission" date="2022-04" db="EMBL/GenBank/DDBJ databases">
        <title>Gracilibacillus sp. isolated from saltern.</title>
        <authorList>
            <person name="Won M."/>
            <person name="Lee C.-M."/>
            <person name="Woen H.-Y."/>
            <person name="Kwon S.-W."/>
        </authorList>
    </citation>
    <scope>NUCLEOTIDE SEQUENCE [LARGE SCALE GENOMIC DNA]</scope>
    <source>
        <strain evidence="5 6">SSPM10-3</strain>
    </source>
</reference>
<keyword evidence="3" id="KW-0560">Oxidoreductase</keyword>
<dbReference type="InterPro" id="IPR036812">
    <property type="entry name" value="NAD(P)_OxRdtase_dom_sf"/>
</dbReference>
<dbReference type="EMBL" id="CP095071">
    <property type="protein sequence ID" value="UOQ83416.1"/>
    <property type="molecule type" value="Genomic_DNA"/>
</dbReference>
<dbReference type="PANTHER" id="PTHR43827:SF3">
    <property type="entry name" value="NADP-DEPENDENT OXIDOREDUCTASE DOMAIN-CONTAINING PROTEIN"/>
    <property type="match status" value="1"/>
</dbReference>
<gene>
    <name evidence="5" type="ORF">MUN87_11650</name>
</gene>
<dbReference type="SUPFAM" id="SSF51430">
    <property type="entry name" value="NAD(P)-linked oxidoreductase"/>
    <property type="match status" value="1"/>
</dbReference>
<evidence type="ECO:0000256" key="2">
    <source>
        <dbReference type="ARBA" id="ARBA00022857"/>
    </source>
</evidence>
<dbReference type="InterPro" id="IPR020471">
    <property type="entry name" value="AKR"/>
</dbReference>
<protein>
    <submittedName>
        <fullName evidence="5">Aldo/keto reductase</fullName>
    </submittedName>
</protein>